<keyword evidence="2" id="KW-0732">Signal</keyword>
<name>A0A9W4NVQ9_9EURO</name>
<dbReference type="Proteomes" id="UP001152592">
    <property type="component" value="Unassembled WGS sequence"/>
</dbReference>
<evidence type="ECO:0000313" key="4">
    <source>
        <dbReference type="Proteomes" id="UP001152592"/>
    </source>
</evidence>
<reference evidence="3" key="1">
    <citation type="submission" date="2021-07" db="EMBL/GenBank/DDBJ databases">
        <authorList>
            <person name="Branca A.L. A."/>
        </authorList>
    </citation>
    <scope>NUCLEOTIDE SEQUENCE</scope>
</reference>
<feature type="compositionally biased region" description="Polar residues" evidence="1">
    <location>
        <begin position="372"/>
        <end position="391"/>
    </location>
</feature>
<evidence type="ECO:0000256" key="2">
    <source>
        <dbReference type="SAM" id="SignalP"/>
    </source>
</evidence>
<sequence>MLFVLQFWTALGLFAAECKAFSVPVIHSPSHDPSTRSNIVTYTPVPIPSLSEQTIWDSKSEVTLESTETESTTVCTTALTVSSFTSSVRWTESKVSTSTVISAPSKSISTISTISVFPTTSELTTLTTKIISIPSTTTSYVPTTITPPPSPPPNPCPTTCSISAGTVNLFYWPSDGHVYPSTYSNTHLNWTFTSPSVYMVIDNIYGYNTAGRAGPSGTSVVFPLDLDQVSTIIPEGSITQQLTLSDLGTDCPQTEAESVIATAAPNGRCDPILAAPKPVKSWASPCNACGNFGLFDPPYAVAPLTGRLVPETTTTSMTKPEVTITSTTSATDITNTAASEVSSATSNVASYSSETSPPSETTSSSAATMTEIQSPSPTEDMISSGTISTAMPTAPSTSEIISSSSSSLSPSMSTPAVAAGTKKSIGRFAWLVLGTSTFALLS</sequence>
<protein>
    <submittedName>
        <fullName evidence="3">Uncharacterized protein</fullName>
    </submittedName>
</protein>
<dbReference type="AlphaFoldDB" id="A0A9W4NVQ9"/>
<feature type="compositionally biased region" description="Low complexity" evidence="1">
    <location>
        <begin position="341"/>
        <end position="371"/>
    </location>
</feature>
<accession>A0A9W4NVQ9</accession>
<organism evidence="3 4">
    <name type="scientific">Penicillium salamii</name>
    <dbReference type="NCBI Taxonomy" id="1612424"/>
    <lineage>
        <taxon>Eukaryota</taxon>
        <taxon>Fungi</taxon>
        <taxon>Dikarya</taxon>
        <taxon>Ascomycota</taxon>
        <taxon>Pezizomycotina</taxon>
        <taxon>Eurotiomycetes</taxon>
        <taxon>Eurotiomycetidae</taxon>
        <taxon>Eurotiales</taxon>
        <taxon>Aspergillaceae</taxon>
        <taxon>Penicillium</taxon>
    </lineage>
</organism>
<feature type="compositionally biased region" description="Low complexity" evidence="1">
    <location>
        <begin position="392"/>
        <end position="415"/>
    </location>
</feature>
<dbReference type="EMBL" id="CAJVPD010000271">
    <property type="protein sequence ID" value="CAG8415646.1"/>
    <property type="molecule type" value="Genomic_DNA"/>
</dbReference>
<evidence type="ECO:0000313" key="3">
    <source>
        <dbReference type="EMBL" id="CAG8415646.1"/>
    </source>
</evidence>
<feature type="signal peptide" evidence="2">
    <location>
        <begin position="1"/>
        <end position="20"/>
    </location>
</feature>
<dbReference type="OrthoDB" id="8922241at2759"/>
<feature type="chain" id="PRO_5040792946" evidence="2">
    <location>
        <begin position="21"/>
        <end position="442"/>
    </location>
</feature>
<gene>
    <name evidence="3" type="ORF">PSALAMII_LOCUS9178</name>
</gene>
<proteinExistence type="predicted"/>
<evidence type="ECO:0000256" key="1">
    <source>
        <dbReference type="SAM" id="MobiDB-lite"/>
    </source>
</evidence>
<feature type="region of interest" description="Disordered" evidence="1">
    <location>
        <begin position="341"/>
        <end position="416"/>
    </location>
</feature>
<comment type="caution">
    <text evidence="3">The sequence shown here is derived from an EMBL/GenBank/DDBJ whole genome shotgun (WGS) entry which is preliminary data.</text>
</comment>